<accession>A0A081AFW5</accession>
<organism evidence="1 2">
    <name type="scientific">Phytophthora nicotianae P1976</name>
    <dbReference type="NCBI Taxonomy" id="1317066"/>
    <lineage>
        <taxon>Eukaryota</taxon>
        <taxon>Sar</taxon>
        <taxon>Stramenopiles</taxon>
        <taxon>Oomycota</taxon>
        <taxon>Peronosporomycetes</taxon>
        <taxon>Peronosporales</taxon>
        <taxon>Peronosporaceae</taxon>
        <taxon>Phytophthora</taxon>
    </lineage>
</organism>
<dbReference type="OrthoDB" id="10565982at2759"/>
<reference evidence="1 2" key="1">
    <citation type="submission" date="2013-11" db="EMBL/GenBank/DDBJ databases">
        <title>The Genome Sequence of Phytophthora parasitica P1976.</title>
        <authorList>
            <consortium name="The Broad Institute Genomics Platform"/>
            <person name="Russ C."/>
            <person name="Tyler B."/>
            <person name="Panabieres F."/>
            <person name="Shan W."/>
            <person name="Tripathy S."/>
            <person name="Grunwald N."/>
            <person name="Machado M."/>
            <person name="Johnson C.S."/>
            <person name="Walker B."/>
            <person name="Young S."/>
            <person name="Zeng Q."/>
            <person name="Gargeya S."/>
            <person name="Fitzgerald M."/>
            <person name="Haas B."/>
            <person name="Abouelleil A."/>
            <person name="Allen A.W."/>
            <person name="Alvarado L."/>
            <person name="Arachchi H.M."/>
            <person name="Berlin A.M."/>
            <person name="Chapman S.B."/>
            <person name="Gainer-Dewar J."/>
            <person name="Goldberg J."/>
            <person name="Griggs A."/>
            <person name="Gujja S."/>
            <person name="Hansen M."/>
            <person name="Howarth C."/>
            <person name="Imamovic A."/>
            <person name="Ireland A."/>
            <person name="Larimer J."/>
            <person name="McCowan C."/>
            <person name="Murphy C."/>
            <person name="Pearson M."/>
            <person name="Poon T.W."/>
            <person name="Priest M."/>
            <person name="Roberts A."/>
            <person name="Saif S."/>
            <person name="Shea T."/>
            <person name="Sisk P."/>
            <person name="Sykes S."/>
            <person name="Wortman J."/>
            <person name="Nusbaum C."/>
            <person name="Birren B."/>
        </authorList>
    </citation>
    <scope>NUCLEOTIDE SEQUENCE [LARGE SCALE GENOMIC DNA]</scope>
    <source>
        <strain evidence="1 2">P1976</strain>
    </source>
</reference>
<dbReference type="AlphaFoldDB" id="A0A081AFW5"/>
<evidence type="ECO:0000313" key="2">
    <source>
        <dbReference type="Proteomes" id="UP000028582"/>
    </source>
</evidence>
<name>A0A081AFW5_PHYNI</name>
<gene>
    <name evidence="1" type="ORF">F444_07097</name>
</gene>
<dbReference type="Proteomes" id="UP000028582">
    <property type="component" value="Unassembled WGS sequence"/>
</dbReference>
<comment type="caution">
    <text evidence="1">The sequence shown here is derived from an EMBL/GenBank/DDBJ whole genome shotgun (WGS) entry which is preliminary data.</text>
</comment>
<dbReference type="EMBL" id="ANJA01001298">
    <property type="protein sequence ID" value="ETO77776.1"/>
    <property type="molecule type" value="Genomic_DNA"/>
</dbReference>
<evidence type="ECO:0000313" key="1">
    <source>
        <dbReference type="EMBL" id="ETO77776.1"/>
    </source>
</evidence>
<protein>
    <submittedName>
        <fullName evidence="1">Uncharacterized protein</fullName>
    </submittedName>
</protein>
<proteinExistence type="predicted"/>
<sequence>MSPHEQQLHGERQLGLFDWLFKSPTAEPDTPAPAFGFGKYDNLLFGGLF</sequence>